<feature type="compositionally biased region" description="Basic and acidic residues" evidence="4">
    <location>
        <begin position="17"/>
        <end position="42"/>
    </location>
</feature>
<keyword evidence="2" id="KW-0227">DNA damage</keyword>
<evidence type="ECO:0000256" key="3">
    <source>
        <dbReference type="ARBA" id="ARBA00023242"/>
    </source>
</evidence>
<feature type="domain" description="DNA endonuclease activator Ctp1 C-terminal" evidence="5">
    <location>
        <begin position="128"/>
        <end position="154"/>
    </location>
</feature>
<organism evidence="6 7">
    <name type="scientific">Piromyces finnis</name>
    <dbReference type="NCBI Taxonomy" id="1754191"/>
    <lineage>
        <taxon>Eukaryota</taxon>
        <taxon>Fungi</taxon>
        <taxon>Fungi incertae sedis</taxon>
        <taxon>Chytridiomycota</taxon>
        <taxon>Chytridiomycota incertae sedis</taxon>
        <taxon>Neocallimastigomycetes</taxon>
        <taxon>Neocallimastigales</taxon>
        <taxon>Neocallimastigaceae</taxon>
        <taxon>Piromyces</taxon>
    </lineage>
</organism>
<sequence>MDREREEEQNEIDNEFNENKELINNGKKQENEIVKDHDRLTDENSDNDSIEVVTAAHKNGNTIDTSNIMKFKKTKQQTLFNYTNAIRNEDPSSPTKSSNEEAVSLIKTVQLTPSKNLKLRKKKSEVLYNETVRQKYKRKQLHGTTCPCCQDFFAGVDNHNHIQEISRHRYNNIPKNTPEEYWDVNFPSSKPDSTP</sequence>
<evidence type="ECO:0000259" key="5">
    <source>
        <dbReference type="Pfam" id="PF08573"/>
    </source>
</evidence>
<comment type="subcellular location">
    <subcellularLocation>
        <location evidence="1">Nucleus</location>
    </subcellularLocation>
</comment>
<evidence type="ECO:0000256" key="2">
    <source>
        <dbReference type="ARBA" id="ARBA00022763"/>
    </source>
</evidence>
<dbReference type="GO" id="GO:0010792">
    <property type="term" value="P:DNA double-strand break processing involved in repair via single-strand annealing"/>
    <property type="evidence" value="ECO:0007669"/>
    <property type="project" value="TreeGrafter"/>
</dbReference>
<gene>
    <name evidence="6" type="ORF">BCR36DRAFT_287607</name>
</gene>
<dbReference type="InterPro" id="IPR013882">
    <property type="entry name" value="Ctp1_C"/>
</dbReference>
<keyword evidence="3" id="KW-0539">Nucleus</keyword>
<dbReference type="Pfam" id="PF08573">
    <property type="entry name" value="SAE2"/>
    <property type="match status" value="2"/>
</dbReference>
<protein>
    <recommendedName>
        <fullName evidence="5">DNA endonuclease activator Ctp1 C-terminal domain-containing protein</fullName>
    </recommendedName>
</protein>
<reference evidence="6 7" key="1">
    <citation type="submission" date="2016-08" db="EMBL/GenBank/DDBJ databases">
        <title>Genomes of anaerobic fungi encode conserved fungal cellulosomes for biomass hydrolysis.</title>
        <authorList>
            <consortium name="DOE Joint Genome Institute"/>
            <person name="Haitjema C.H."/>
            <person name="Gilmore S.P."/>
            <person name="Henske J.K."/>
            <person name="Solomon K.V."/>
            <person name="De Groot R."/>
            <person name="Kuo A."/>
            <person name="Mondo S.J."/>
            <person name="Salamov A.A."/>
            <person name="Labutti K."/>
            <person name="Zhao Z."/>
            <person name="Chiniquy J."/>
            <person name="Barry K."/>
            <person name="Brewer H.M."/>
            <person name="Purvine S.O."/>
            <person name="Wright A.T."/>
            <person name="Boxma B."/>
            <person name="Van Alen T."/>
            <person name="Hackstein J.H."/>
            <person name="Baker S.E."/>
            <person name="Grigoriev I.V."/>
            <person name="O'Malley M.A."/>
        </authorList>
    </citation>
    <scope>NUCLEOTIDE SEQUENCE [LARGE SCALE GENOMIC DNA]</scope>
    <source>
        <strain evidence="7">finn</strain>
    </source>
</reference>
<dbReference type="PANTHER" id="PTHR15107">
    <property type="entry name" value="RETINOBLASTOMA BINDING PROTEIN 8"/>
    <property type="match status" value="1"/>
</dbReference>
<dbReference type="OrthoDB" id="5801062at2759"/>
<accession>A0A1Y1VB85</accession>
<evidence type="ECO:0000256" key="4">
    <source>
        <dbReference type="SAM" id="MobiDB-lite"/>
    </source>
</evidence>
<keyword evidence="7" id="KW-1185">Reference proteome</keyword>
<dbReference type="GO" id="GO:0005634">
    <property type="term" value="C:nucleus"/>
    <property type="evidence" value="ECO:0007669"/>
    <property type="project" value="UniProtKB-SubCell"/>
</dbReference>
<name>A0A1Y1VB85_9FUNG</name>
<dbReference type="PANTHER" id="PTHR15107:SF0">
    <property type="entry name" value="DNA ENDONUCLEASE ACTIVATOR CTP1 C-TERMINAL DOMAIN-CONTAINING PROTEIN"/>
    <property type="match status" value="1"/>
</dbReference>
<comment type="caution">
    <text evidence="6">The sequence shown here is derived from an EMBL/GenBank/DDBJ whole genome shotgun (WGS) entry which is preliminary data.</text>
</comment>
<feature type="region of interest" description="Disordered" evidence="4">
    <location>
        <begin position="1"/>
        <end position="48"/>
    </location>
</feature>
<dbReference type="InterPro" id="IPR033316">
    <property type="entry name" value="RBBP8-like"/>
</dbReference>
<dbReference type="GO" id="GO:0003684">
    <property type="term" value="F:damaged DNA binding"/>
    <property type="evidence" value="ECO:0007669"/>
    <property type="project" value="TreeGrafter"/>
</dbReference>
<dbReference type="STRING" id="1754191.A0A1Y1VB85"/>
<proteinExistence type="predicted"/>
<dbReference type="AlphaFoldDB" id="A0A1Y1VB85"/>
<dbReference type="EMBL" id="MCFH01000017">
    <property type="protein sequence ID" value="ORX51753.1"/>
    <property type="molecule type" value="Genomic_DNA"/>
</dbReference>
<dbReference type="Proteomes" id="UP000193719">
    <property type="component" value="Unassembled WGS sequence"/>
</dbReference>
<feature type="domain" description="DNA endonuclease activator Ctp1 C-terminal" evidence="5">
    <location>
        <begin position="159"/>
        <end position="189"/>
    </location>
</feature>
<evidence type="ECO:0000256" key="1">
    <source>
        <dbReference type="ARBA" id="ARBA00004123"/>
    </source>
</evidence>
<reference evidence="6 7" key="2">
    <citation type="submission" date="2016-08" db="EMBL/GenBank/DDBJ databases">
        <title>Pervasive Adenine N6-methylation of Active Genes in Fungi.</title>
        <authorList>
            <consortium name="DOE Joint Genome Institute"/>
            <person name="Mondo S.J."/>
            <person name="Dannebaum R.O."/>
            <person name="Kuo R.C."/>
            <person name="Labutti K."/>
            <person name="Haridas S."/>
            <person name="Kuo A."/>
            <person name="Salamov A."/>
            <person name="Ahrendt S.R."/>
            <person name="Lipzen A."/>
            <person name="Sullivan W."/>
            <person name="Andreopoulos W.B."/>
            <person name="Clum A."/>
            <person name="Lindquist E."/>
            <person name="Daum C."/>
            <person name="Ramamoorthy G.K."/>
            <person name="Gryganskyi A."/>
            <person name="Culley D."/>
            <person name="Magnuson J.K."/>
            <person name="James T.Y."/>
            <person name="O'Malley M.A."/>
            <person name="Stajich J.E."/>
            <person name="Spatafora J.W."/>
            <person name="Visel A."/>
            <person name="Grigoriev I.V."/>
        </authorList>
    </citation>
    <scope>NUCLEOTIDE SEQUENCE [LARGE SCALE GENOMIC DNA]</scope>
    <source>
        <strain evidence="7">finn</strain>
    </source>
</reference>
<evidence type="ECO:0000313" key="7">
    <source>
        <dbReference type="Proteomes" id="UP000193719"/>
    </source>
</evidence>
<feature type="compositionally biased region" description="Acidic residues" evidence="4">
    <location>
        <begin position="7"/>
        <end position="16"/>
    </location>
</feature>
<evidence type="ECO:0000313" key="6">
    <source>
        <dbReference type="EMBL" id="ORX51753.1"/>
    </source>
</evidence>